<dbReference type="InterPro" id="IPR022409">
    <property type="entry name" value="PKD/Chitinase_dom"/>
</dbReference>
<dbReference type="InterPro" id="IPR015943">
    <property type="entry name" value="WD40/YVTN_repeat-like_dom_sf"/>
</dbReference>
<dbReference type="InterPro" id="IPR019405">
    <property type="entry name" value="Lactonase_7-beta_prop"/>
</dbReference>
<name>A0ABP6ZSD1_9ACTN</name>
<dbReference type="Proteomes" id="UP001500630">
    <property type="component" value="Unassembled WGS sequence"/>
</dbReference>
<comment type="caution">
    <text evidence="5">The sequence shown here is derived from an EMBL/GenBank/DDBJ whole genome shotgun (WGS) entry which is preliminary data.</text>
</comment>
<evidence type="ECO:0000256" key="2">
    <source>
        <dbReference type="SAM" id="MobiDB-lite"/>
    </source>
</evidence>
<organism evidence="5 6">
    <name type="scientific">Nonomuraea rosea</name>
    <dbReference type="NCBI Taxonomy" id="638574"/>
    <lineage>
        <taxon>Bacteria</taxon>
        <taxon>Bacillati</taxon>
        <taxon>Actinomycetota</taxon>
        <taxon>Actinomycetes</taxon>
        <taxon>Streptosporangiales</taxon>
        <taxon>Streptosporangiaceae</taxon>
        <taxon>Nonomuraea</taxon>
    </lineage>
</organism>
<feature type="region of interest" description="Disordered" evidence="2">
    <location>
        <begin position="98"/>
        <end position="117"/>
    </location>
</feature>
<dbReference type="RefSeq" id="WP_345576575.1">
    <property type="nucleotide sequence ID" value="NZ_BAABDQ010000050.1"/>
</dbReference>
<feature type="domain" description="PKD" evidence="4">
    <location>
        <begin position="376"/>
        <end position="437"/>
    </location>
</feature>
<dbReference type="EMBL" id="BAABDQ010000050">
    <property type="protein sequence ID" value="GAA3613714.1"/>
    <property type="molecule type" value="Genomic_DNA"/>
</dbReference>
<dbReference type="Pfam" id="PF10282">
    <property type="entry name" value="Lactonase"/>
    <property type="match status" value="3"/>
</dbReference>
<sequence>MLAKSGLLGALIGLSLAITPTVSHEAPAPRSVYVTNILSSDITRFAIQQDGGLAADAELTDTGAAPRGIEISPDARTVYVANGEDSTITTYRVAADGGLEALPPSTPTPEDPDDAVVSPGGQRLYVISRSAAMVTMFPIAGDGRLTTPGTSFPVLGENPRGIAMTPDGRFLFVSTGDPLADTVPDVLVRFRVEGDGTLTRLGTTPIGAAGGAMALTPDGRFLFVPCSASREVFVFRVGPDGGLAPVPGSPFRAPGVPIAAAVTPDARNLYVADGGLIDSGSTKVSAYAIRDNGSLDHLADVDADESPVSLAPTPDGRWLYVSNLDTSKVSAFRIKPGGYLEELDGSPFPTGGMRPAFQSLAVLPDQGPQAALTAGGTTGLVARFDASASADPDGRVVRYDWSFGDGTVLENGGPEPAHRFRAAGTYQVTVVVTDDEGCSTDQVFTGASTQCNGSGRARARQSVTVR</sequence>
<comment type="similarity">
    <text evidence="1">Belongs to the cycloisomerase 2 family.</text>
</comment>
<keyword evidence="6" id="KW-1185">Reference proteome</keyword>
<dbReference type="InterPro" id="IPR011045">
    <property type="entry name" value="N2O_reductase_N"/>
</dbReference>
<dbReference type="Pfam" id="PF18911">
    <property type="entry name" value="PKD_4"/>
    <property type="match status" value="1"/>
</dbReference>
<evidence type="ECO:0000256" key="3">
    <source>
        <dbReference type="SAM" id="SignalP"/>
    </source>
</evidence>
<gene>
    <name evidence="5" type="ORF">GCM10022419_118530</name>
</gene>
<proteinExistence type="inferred from homology"/>
<reference evidence="6" key="1">
    <citation type="journal article" date="2019" name="Int. J. Syst. Evol. Microbiol.">
        <title>The Global Catalogue of Microorganisms (GCM) 10K type strain sequencing project: providing services to taxonomists for standard genome sequencing and annotation.</title>
        <authorList>
            <consortium name="The Broad Institute Genomics Platform"/>
            <consortium name="The Broad Institute Genome Sequencing Center for Infectious Disease"/>
            <person name="Wu L."/>
            <person name="Ma J."/>
        </authorList>
    </citation>
    <scope>NUCLEOTIDE SEQUENCE [LARGE SCALE GENOMIC DNA]</scope>
    <source>
        <strain evidence="6">JCM 17326</strain>
    </source>
</reference>
<dbReference type="InterPro" id="IPR050282">
    <property type="entry name" value="Cycloisomerase_2"/>
</dbReference>
<keyword evidence="3" id="KW-0732">Signal</keyword>
<accession>A0ABP6ZSD1</accession>
<evidence type="ECO:0000313" key="6">
    <source>
        <dbReference type="Proteomes" id="UP001500630"/>
    </source>
</evidence>
<dbReference type="SMART" id="SM00089">
    <property type="entry name" value="PKD"/>
    <property type="match status" value="1"/>
</dbReference>
<evidence type="ECO:0000259" key="4">
    <source>
        <dbReference type="PROSITE" id="PS50093"/>
    </source>
</evidence>
<dbReference type="Gene3D" id="2.130.10.10">
    <property type="entry name" value="YVTN repeat-like/Quinoprotein amine dehydrogenase"/>
    <property type="match status" value="3"/>
</dbReference>
<dbReference type="PANTHER" id="PTHR30344:SF1">
    <property type="entry name" value="6-PHOSPHOGLUCONOLACTONASE"/>
    <property type="match status" value="1"/>
</dbReference>
<dbReference type="PROSITE" id="PS50093">
    <property type="entry name" value="PKD"/>
    <property type="match status" value="1"/>
</dbReference>
<dbReference type="InterPro" id="IPR000601">
    <property type="entry name" value="PKD_dom"/>
</dbReference>
<dbReference type="InterPro" id="IPR035986">
    <property type="entry name" value="PKD_dom_sf"/>
</dbReference>
<dbReference type="PANTHER" id="PTHR30344">
    <property type="entry name" value="6-PHOSPHOGLUCONOLACTONASE-RELATED"/>
    <property type="match status" value="1"/>
</dbReference>
<protein>
    <recommendedName>
        <fullName evidence="4">PKD domain-containing protein</fullName>
    </recommendedName>
</protein>
<dbReference type="SUPFAM" id="SSF49299">
    <property type="entry name" value="PKD domain"/>
    <property type="match status" value="1"/>
</dbReference>
<feature type="chain" id="PRO_5046257634" description="PKD domain-containing protein" evidence="3">
    <location>
        <begin position="26"/>
        <end position="466"/>
    </location>
</feature>
<evidence type="ECO:0000256" key="1">
    <source>
        <dbReference type="ARBA" id="ARBA00005564"/>
    </source>
</evidence>
<dbReference type="SUPFAM" id="SSF50974">
    <property type="entry name" value="Nitrous oxide reductase, N-terminal domain"/>
    <property type="match status" value="1"/>
</dbReference>
<evidence type="ECO:0000313" key="5">
    <source>
        <dbReference type="EMBL" id="GAA3613714.1"/>
    </source>
</evidence>
<dbReference type="InterPro" id="IPR013783">
    <property type="entry name" value="Ig-like_fold"/>
</dbReference>
<dbReference type="Gene3D" id="2.60.40.10">
    <property type="entry name" value="Immunoglobulins"/>
    <property type="match status" value="1"/>
</dbReference>
<dbReference type="CDD" id="cd00146">
    <property type="entry name" value="PKD"/>
    <property type="match status" value="1"/>
</dbReference>
<feature type="signal peptide" evidence="3">
    <location>
        <begin position="1"/>
        <end position="25"/>
    </location>
</feature>